<dbReference type="Pfam" id="PF00550">
    <property type="entry name" value="PP-binding"/>
    <property type="match status" value="1"/>
</dbReference>
<dbReference type="Gene3D" id="3.30.70.3290">
    <property type="match status" value="1"/>
</dbReference>
<dbReference type="InterPro" id="IPR020841">
    <property type="entry name" value="PKS_Beta-ketoAc_synthase_dom"/>
</dbReference>
<dbReference type="SUPFAM" id="SSF47336">
    <property type="entry name" value="ACP-like"/>
    <property type="match status" value="1"/>
</dbReference>
<evidence type="ECO:0000256" key="2">
    <source>
        <dbReference type="ARBA" id="ARBA00022553"/>
    </source>
</evidence>
<evidence type="ECO:0000256" key="1">
    <source>
        <dbReference type="ARBA" id="ARBA00022450"/>
    </source>
</evidence>
<dbReference type="InterPro" id="IPR029058">
    <property type="entry name" value="AB_hydrolase_fold"/>
</dbReference>
<dbReference type="Gene3D" id="1.10.1200.10">
    <property type="entry name" value="ACP-like"/>
    <property type="match status" value="1"/>
</dbReference>
<dbReference type="Gene3D" id="3.40.47.10">
    <property type="match status" value="1"/>
</dbReference>
<keyword evidence="7" id="KW-1185">Reference proteome</keyword>
<dbReference type="Pfam" id="PF16197">
    <property type="entry name" value="KAsynt_C_assoc"/>
    <property type="match status" value="1"/>
</dbReference>
<accession>A0A0K1S7Q2</accession>
<dbReference type="PANTHER" id="PTHR43775:SF37">
    <property type="entry name" value="SI:DKEY-61P9.11"/>
    <property type="match status" value="1"/>
</dbReference>
<dbReference type="Gene3D" id="3.40.366.10">
    <property type="entry name" value="Malonyl-Coenzyme A Acyl Carrier Protein, domain 2"/>
    <property type="match status" value="1"/>
</dbReference>
<dbReference type="GO" id="GO:0004312">
    <property type="term" value="F:fatty acid synthase activity"/>
    <property type="evidence" value="ECO:0007669"/>
    <property type="project" value="TreeGrafter"/>
</dbReference>
<dbReference type="InterPro" id="IPR036736">
    <property type="entry name" value="ACP-like_sf"/>
</dbReference>
<dbReference type="InterPro" id="IPR016039">
    <property type="entry name" value="Thiolase-like"/>
</dbReference>
<name>A0A0K1S7Q2_9CHRO</name>
<dbReference type="InterPro" id="IPR016035">
    <property type="entry name" value="Acyl_Trfase/lysoPLipase"/>
</dbReference>
<dbReference type="GO" id="GO:0006633">
    <property type="term" value="P:fatty acid biosynthetic process"/>
    <property type="evidence" value="ECO:0007669"/>
    <property type="project" value="InterPro"/>
</dbReference>
<dbReference type="EMBL" id="CP011339">
    <property type="protein sequence ID" value="AKV70080.1"/>
    <property type="molecule type" value="Genomic_DNA"/>
</dbReference>
<dbReference type="PROSITE" id="PS00606">
    <property type="entry name" value="KS3_1"/>
    <property type="match status" value="1"/>
</dbReference>
<gene>
    <name evidence="6" type="ORF">VL20_5231</name>
</gene>
<dbReference type="InterPro" id="IPR014030">
    <property type="entry name" value="Ketoacyl_synth_N"/>
</dbReference>
<evidence type="ECO:0000259" key="5">
    <source>
        <dbReference type="PROSITE" id="PS52004"/>
    </source>
</evidence>
<evidence type="ECO:0000256" key="4">
    <source>
        <dbReference type="SAM" id="MobiDB-lite"/>
    </source>
</evidence>
<dbReference type="SUPFAM" id="SSF53474">
    <property type="entry name" value="alpha/beta-Hydrolases"/>
    <property type="match status" value="1"/>
</dbReference>
<keyword evidence="3" id="KW-0808">Transferase</keyword>
<dbReference type="PATRIC" id="fig|1638788.3.peg.5276"/>
<dbReference type="InterPro" id="IPR009081">
    <property type="entry name" value="PP-bd_ACP"/>
</dbReference>
<dbReference type="SMART" id="SM00823">
    <property type="entry name" value="PKS_PP"/>
    <property type="match status" value="1"/>
</dbReference>
<protein>
    <submittedName>
        <fullName evidence="6">Malonyl CoA-acyl carrier protein transacylase</fullName>
    </submittedName>
</protein>
<dbReference type="InterPro" id="IPR018201">
    <property type="entry name" value="Ketoacyl_synth_AS"/>
</dbReference>
<dbReference type="InterPro" id="IPR016036">
    <property type="entry name" value="Malonyl_transacylase_ACP-bd"/>
</dbReference>
<dbReference type="FunFam" id="3.40.366.10:FF:000002">
    <property type="entry name" value="Probable polyketide synthase 2"/>
    <property type="match status" value="1"/>
</dbReference>
<dbReference type="KEGG" id="mpk:VL20_5231"/>
<dbReference type="InterPro" id="IPR001227">
    <property type="entry name" value="Ac_transferase_dom_sf"/>
</dbReference>
<dbReference type="PROSITE" id="PS52004">
    <property type="entry name" value="KS3_2"/>
    <property type="match status" value="1"/>
</dbReference>
<dbReference type="RefSeq" id="WP_052277746.1">
    <property type="nucleotide sequence ID" value="NZ_CP011339.1"/>
</dbReference>
<dbReference type="GO" id="GO:0004315">
    <property type="term" value="F:3-oxoacyl-[acyl-carrier-protein] synthase activity"/>
    <property type="evidence" value="ECO:0007669"/>
    <property type="project" value="InterPro"/>
</dbReference>
<feature type="domain" description="Ketosynthase family 3 (KS3)" evidence="5">
    <location>
        <begin position="36"/>
        <end position="458"/>
    </location>
</feature>
<dbReference type="Proteomes" id="UP000068167">
    <property type="component" value="Chromosome"/>
</dbReference>
<dbReference type="GO" id="GO:0031177">
    <property type="term" value="F:phosphopantetheine binding"/>
    <property type="evidence" value="ECO:0007669"/>
    <property type="project" value="InterPro"/>
</dbReference>
<sequence length="1320" mass="146748">MTQTPAKTDQMSLIKDALNQIKVLKTKLHTLEKAKNEPIAIIGMSCRFPQGANSPETFWELLQSGTDAISEIPPQRWNIDNYYDPKPDARGKVYTRHGGFLNQPIDQFDADFFGLSPREVAQMDPQQRLLLELAWEALENAGISPLNRRGSQTGVFIGMMTQDYSHFSHHPALIDAYTGTGNAKSVASGRLSYLFGFHGPTLTVDTACASSLVAVHLACQSLRNNECEVALAGGVNLMLTPFVTIMESRAQMLSPDGRCKTFDRTANGYVRGEGGGIIVLKSLSAAIRDNNLILGLIKGSAVNHGGTSSGLTVPNQLSQEQLIRQALKNAQVKPEDISYIEAHGTGTSLGDPIELGALSTVFAKNPQPVWVSSVKTNIGHLEAAAGIAGLMKVILCLQHRQIAPHLHFQQPTPHLDWENQPLKVPTKNREWVSENSARLAGVSSFGLNGTNAHIILEEYPYEPQTTAAPDSSPYLFTLSAKTESALIKLAQKYANYLENAKNIALSSICATSNRSRSQLPHRFTCVVSSHCQLQEKLTAFVQGEPSSFRQKSEFSGKNRAKIAFLFPGQGSQYPGMGRELYQSYPLFRQTLDRCDQILRQYGDYCLTEIIDQENHLNQTFYSQPALFALEYALFKLWESWGIAPHGVMGHSLGEYVAACVAGVFSLEDALKLVFYRAKLMDSVGKSGSMVVISASEAEIIPLIAPYQSQVAIAAINGQDNIVLSGAAETIETLVKQLQVKNLKITRLNVSQAFHSPLMEEILDEFRQIAETITYHPPQRALISNLNGKLVNFEVTTPDYWCRHLRSSVRFADGIKTLLDNGYELFVECGSHPVLSGMGSLLDKNYSCLWLPSLRRQTSDRQQILESVSQLYLRGFALNWQEITANQDSKPCILPTYTFERSSYWLKTGDLTPEEAQLLPKLSKYLLETPPQPPEVVKTTTASSSGHLITLDSLLATPAEKQLKQLETYIIGVLEQITGLSVVKLHTKQPLSSLGLDSLMSSQLRRQLEEDLKIIVPVEYLAGLSIEQFLPQIFNLITQNSQPATSHKTPLPSKQKKPIKTTKAENISNDPKLWLIRKQANPNAHIRLFCFPYAGGGASLFQNWLNYCPKQVELWAIQLPGRETRLQETAITSLKSLINRLIPILTPYLDQPYAFFGHSMGSLISFELTRELAKTRQNLPQHLFMSGFRAPQIVNPDLPIHRLGDEQFLTALGHFQGTPETLLKNPDLMAAFLPILRADFKLLETYSYQQGQPLNCPITVFGGHNDAKVSADQLQQWQLQTNQDFVLHTLPGGHFFINQHTEKIMKIIGQSLREFPEQMTA</sequence>
<dbReference type="InterPro" id="IPR014031">
    <property type="entry name" value="Ketoacyl_synth_C"/>
</dbReference>
<dbReference type="InterPro" id="IPR050091">
    <property type="entry name" value="PKS_NRPS_Biosynth_Enz"/>
</dbReference>
<dbReference type="SUPFAM" id="SSF52151">
    <property type="entry name" value="FabD/lysophospholipase-like"/>
    <property type="match status" value="1"/>
</dbReference>
<dbReference type="CDD" id="cd00833">
    <property type="entry name" value="PKS"/>
    <property type="match status" value="1"/>
</dbReference>
<keyword evidence="2" id="KW-0597">Phosphoprotein</keyword>
<dbReference type="InterPro" id="IPR020806">
    <property type="entry name" value="PKS_PP-bd"/>
</dbReference>
<dbReference type="Pfam" id="PF02801">
    <property type="entry name" value="Ketoacyl-synt_C"/>
    <property type="match status" value="1"/>
</dbReference>
<organism evidence="6 7">
    <name type="scientific">Microcystis panniformis FACHB-1757</name>
    <dbReference type="NCBI Taxonomy" id="1638788"/>
    <lineage>
        <taxon>Bacteria</taxon>
        <taxon>Bacillati</taxon>
        <taxon>Cyanobacteriota</taxon>
        <taxon>Cyanophyceae</taxon>
        <taxon>Oscillatoriophycideae</taxon>
        <taxon>Chroococcales</taxon>
        <taxon>Microcystaceae</taxon>
        <taxon>Microcystis</taxon>
    </lineage>
</organism>
<dbReference type="Pfam" id="PF00109">
    <property type="entry name" value="ketoacyl-synt"/>
    <property type="match status" value="1"/>
</dbReference>
<evidence type="ECO:0000313" key="7">
    <source>
        <dbReference type="Proteomes" id="UP000068167"/>
    </source>
</evidence>
<dbReference type="SUPFAM" id="SSF55048">
    <property type="entry name" value="Probable ACP-binding domain of malonyl-CoA ACP transacylase"/>
    <property type="match status" value="1"/>
</dbReference>
<reference evidence="6 7" key="1">
    <citation type="journal article" date="2016" name="Stand. Genomic Sci.">
        <title>Complete genome sequence and genomic characterization of Microcystis panniformis FACHB 1757 by third-generation sequencing.</title>
        <authorList>
            <person name="Zhang J.Y."/>
            <person name="Guan R."/>
            <person name="Zhang H.J."/>
            <person name="Li H."/>
            <person name="Xiao P."/>
            <person name="Yu G.L."/>
            <person name="Du L."/>
            <person name="Cao D.M."/>
            <person name="Zhu B.C."/>
            <person name="Li R.H."/>
            <person name="Lu Z.H."/>
        </authorList>
    </citation>
    <scope>NUCLEOTIDE SEQUENCE [LARGE SCALE GENOMIC DNA]</scope>
    <source>
        <strain evidence="6 7">FACHB-1757</strain>
    </source>
</reference>
<dbReference type="PANTHER" id="PTHR43775">
    <property type="entry name" value="FATTY ACID SYNTHASE"/>
    <property type="match status" value="1"/>
</dbReference>
<dbReference type="InterPro" id="IPR032821">
    <property type="entry name" value="PKS_assoc"/>
</dbReference>
<dbReference type="Pfam" id="PF00698">
    <property type="entry name" value="Acyl_transf_1"/>
    <property type="match status" value="1"/>
</dbReference>
<keyword evidence="1" id="KW-0596">Phosphopantetheine</keyword>
<feature type="region of interest" description="Disordered" evidence="4">
    <location>
        <begin position="1040"/>
        <end position="1060"/>
    </location>
</feature>
<dbReference type="InterPro" id="IPR001031">
    <property type="entry name" value="Thioesterase"/>
</dbReference>
<dbReference type="FunFam" id="3.40.47.10:FF:000019">
    <property type="entry name" value="Polyketide synthase type I"/>
    <property type="match status" value="1"/>
</dbReference>
<dbReference type="Pfam" id="PF00975">
    <property type="entry name" value="Thioesterase"/>
    <property type="match status" value="1"/>
</dbReference>
<evidence type="ECO:0000256" key="3">
    <source>
        <dbReference type="ARBA" id="ARBA00022679"/>
    </source>
</evidence>
<proteinExistence type="predicted"/>
<dbReference type="SMART" id="SM00825">
    <property type="entry name" value="PKS_KS"/>
    <property type="match status" value="1"/>
</dbReference>
<dbReference type="SMART" id="SM00827">
    <property type="entry name" value="PKS_AT"/>
    <property type="match status" value="1"/>
</dbReference>
<dbReference type="InterPro" id="IPR014043">
    <property type="entry name" value="Acyl_transferase_dom"/>
</dbReference>
<evidence type="ECO:0000313" key="6">
    <source>
        <dbReference type="EMBL" id="AKV70080.1"/>
    </source>
</evidence>
<dbReference type="Gene3D" id="3.40.50.1820">
    <property type="entry name" value="alpha/beta hydrolase"/>
    <property type="match status" value="1"/>
</dbReference>
<dbReference type="SUPFAM" id="SSF53901">
    <property type="entry name" value="Thiolase-like"/>
    <property type="match status" value="1"/>
</dbReference>